<comment type="caution">
    <text evidence="2">The sequence shown here is derived from an EMBL/GenBank/DDBJ whole genome shotgun (WGS) entry which is preliminary data.</text>
</comment>
<evidence type="ECO:0000256" key="1">
    <source>
        <dbReference type="SAM" id="MobiDB-lite"/>
    </source>
</evidence>
<accession>A0ABD3PCT2</accession>
<dbReference type="AlphaFoldDB" id="A0ABD3PCT2"/>
<sequence length="395" mass="42957">MGIPEMEKSLKRSKLKLMLILKVSSICKDTPKSSSGNLSSEKDTAIGSSRDVAYPKATAICGRNRSTRAQTRSNLVCQFLMQHGYSKANTIFVPGKSPLGNAIAKVCPDGMLGISTPLKVGFGNAALSLSQSMRFLSKVNVVSNSSSEKDTAIGSSRDVAYPKATAICGRNRSTRAQTRSNLVCQFLMQHGYSKANTIFVPGKSPLGNAIAKVCPDGMLGISTPLKVGFGNAALSLSQSIRFLARVNFDLREPSILIDRSAPKSGTNNISSENDRAFKSEKDGANPKATAITAVEYMKLAWKFTSRKSRSKSEAERNIWDLDTVESWMRECTLQRNSSLDIKFRSIEYCIDGILLPICRILGNLGIEIGLRLNIVEVKPKTAKDALDLSKRTSTK</sequence>
<protein>
    <submittedName>
        <fullName evidence="2">Uncharacterized protein</fullName>
    </submittedName>
</protein>
<name>A0ABD3PCT2_9STRA</name>
<feature type="region of interest" description="Disordered" evidence="1">
    <location>
        <begin position="261"/>
        <end position="283"/>
    </location>
</feature>
<dbReference type="Proteomes" id="UP001530400">
    <property type="component" value="Unassembled WGS sequence"/>
</dbReference>
<feature type="compositionally biased region" description="Basic and acidic residues" evidence="1">
    <location>
        <begin position="272"/>
        <end position="283"/>
    </location>
</feature>
<keyword evidence="3" id="KW-1185">Reference proteome</keyword>
<evidence type="ECO:0000313" key="2">
    <source>
        <dbReference type="EMBL" id="KAL3785031.1"/>
    </source>
</evidence>
<evidence type="ECO:0000313" key="3">
    <source>
        <dbReference type="Proteomes" id="UP001530400"/>
    </source>
</evidence>
<organism evidence="2 3">
    <name type="scientific">Cyclotella atomus</name>
    <dbReference type="NCBI Taxonomy" id="382360"/>
    <lineage>
        <taxon>Eukaryota</taxon>
        <taxon>Sar</taxon>
        <taxon>Stramenopiles</taxon>
        <taxon>Ochrophyta</taxon>
        <taxon>Bacillariophyta</taxon>
        <taxon>Coscinodiscophyceae</taxon>
        <taxon>Thalassiosirophycidae</taxon>
        <taxon>Stephanodiscales</taxon>
        <taxon>Stephanodiscaceae</taxon>
        <taxon>Cyclotella</taxon>
    </lineage>
</organism>
<gene>
    <name evidence="2" type="ORF">ACHAWO_000597</name>
</gene>
<reference evidence="2 3" key="1">
    <citation type="submission" date="2024-10" db="EMBL/GenBank/DDBJ databases">
        <title>Updated reference genomes for cyclostephanoid diatoms.</title>
        <authorList>
            <person name="Roberts W.R."/>
            <person name="Alverson A.J."/>
        </authorList>
    </citation>
    <scope>NUCLEOTIDE SEQUENCE [LARGE SCALE GENOMIC DNA]</scope>
    <source>
        <strain evidence="2 3">AJA010-31</strain>
    </source>
</reference>
<dbReference type="EMBL" id="JALLPJ020000705">
    <property type="protein sequence ID" value="KAL3785031.1"/>
    <property type="molecule type" value="Genomic_DNA"/>
</dbReference>
<proteinExistence type="predicted"/>